<feature type="compositionally biased region" description="Basic and acidic residues" evidence="3">
    <location>
        <begin position="79"/>
        <end position="94"/>
    </location>
</feature>
<gene>
    <name evidence="5" type="ORF">B456_009G238900</name>
</gene>
<sequence length="479" mass="54226">MTEGDRGFKAMFFLIKILFNLFLSCSIMERFEDDDLQYVVDDYYDVNDFNNDGAVVEPEPQRDAAGLESFDSDFEDDIESSKPKTDTSAEEARNGKDIQGIPWERLNFTRERYRQTRVREYKNYENLYGSREEMEKECLQVEKGKAFYDFQFNTRLVKSTIVHFQLRNLLWATSKHDVYLMENYSVMHWSSLLHKGEEVLNVAKPIVPNLKHPGLLSQQLSRVQISTMVVKENLMVAGGFQGELICKYLNQSGAAFCTKLTTDDNAITNAVDVFNNPSGALRVMAANNDAKIRIFDAETFASINRYSFNWSVNNTSVSPDGKLLAVLGDSVECLIVDAQSGKVTNSLKGHLDYSFASAWHPDGHILATGNQDTSCRLWDIRNLSKSLAILKGRMGAIRGVKFTSDGRFLAIAEPADFVHIFDTKLGYVNCQEIDIFGEIAGVSFSPDTETLFVGVADRTYGSLLAYNRRRYNQYLDSML</sequence>
<dbReference type="OMA" id="MWITEES"/>
<dbReference type="InterPro" id="IPR036322">
    <property type="entry name" value="WD40_repeat_dom_sf"/>
</dbReference>
<keyword evidence="6" id="KW-1185">Reference proteome</keyword>
<evidence type="ECO:0000256" key="1">
    <source>
        <dbReference type="ARBA" id="ARBA00022574"/>
    </source>
</evidence>
<keyword evidence="1" id="KW-0853">WD repeat</keyword>
<feature type="chain" id="PRO_5002267068" evidence="4">
    <location>
        <begin position="29"/>
        <end position="479"/>
    </location>
</feature>
<evidence type="ECO:0000256" key="2">
    <source>
        <dbReference type="ARBA" id="ARBA00022737"/>
    </source>
</evidence>
<keyword evidence="2" id="KW-0677">Repeat</keyword>
<feature type="signal peptide" evidence="4">
    <location>
        <begin position="1"/>
        <end position="28"/>
    </location>
</feature>
<dbReference type="PROSITE" id="PS00678">
    <property type="entry name" value="WD_REPEATS_1"/>
    <property type="match status" value="1"/>
</dbReference>
<dbReference type="InterPro" id="IPR019775">
    <property type="entry name" value="WD40_repeat_CS"/>
</dbReference>
<keyword evidence="4" id="KW-0732">Signal</keyword>
<dbReference type="eggNOG" id="ENOG502QPI7">
    <property type="taxonomic scope" value="Eukaryota"/>
</dbReference>
<proteinExistence type="predicted"/>
<evidence type="ECO:0000313" key="5">
    <source>
        <dbReference type="EMBL" id="KJB59093.1"/>
    </source>
</evidence>
<protein>
    <submittedName>
        <fullName evidence="5">Uncharacterized protein</fullName>
    </submittedName>
</protein>
<dbReference type="AlphaFoldDB" id="A0A0D2S778"/>
<dbReference type="Pfam" id="PF00400">
    <property type="entry name" value="WD40"/>
    <property type="match status" value="1"/>
</dbReference>
<dbReference type="InterPro" id="IPR015943">
    <property type="entry name" value="WD40/YVTN_repeat-like_dom_sf"/>
</dbReference>
<dbReference type="FunFam" id="2.130.10.10:FF:000637">
    <property type="entry name" value="WD-40 repeat family protein"/>
    <property type="match status" value="1"/>
</dbReference>
<accession>A0A0D2S778</accession>
<dbReference type="InterPro" id="IPR001680">
    <property type="entry name" value="WD40_rpt"/>
</dbReference>
<feature type="region of interest" description="Disordered" evidence="3">
    <location>
        <begin position="74"/>
        <end position="94"/>
    </location>
</feature>
<dbReference type="Gramene" id="KJB59093">
    <property type="protein sequence ID" value="KJB59093"/>
    <property type="gene ID" value="B456_009G238900"/>
</dbReference>
<dbReference type="EMBL" id="CM001748">
    <property type="protein sequence ID" value="KJB59093.1"/>
    <property type="molecule type" value="Genomic_DNA"/>
</dbReference>
<reference evidence="5 6" key="1">
    <citation type="journal article" date="2012" name="Nature">
        <title>Repeated polyploidization of Gossypium genomes and the evolution of spinnable cotton fibres.</title>
        <authorList>
            <person name="Paterson A.H."/>
            <person name="Wendel J.F."/>
            <person name="Gundlach H."/>
            <person name="Guo H."/>
            <person name="Jenkins J."/>
            <person name="Jin D."/>
            <person name="Llewellyn D."/>
            <person name="Showmaker K.C."/>
            <person name="Shu S."/>
            <person name="Udall J."/>
            <person name="Yoo M.J."/>
            <person name="Byers R."/>
            <person name="Chen W."/>
            <person name="Doron-Faigenboim A."/>
            <person name="Duke M.V."/>
            <person name="Gong L."/>
            <person name="Grimwood J."/>
            <person name="Grover C."/>
            <person name="Grupp K."/>
            <person name="Hu G."/>
            <person name="Lee T.H."/>
            <person name="Li J."/>
            <person name="Lin L."/>
            <person name="Liu T."/>
            <person name="Marler B.S."/>
            <person name="Page J.T."/>
            <person name="Roberts A.W."/>
            <person name="Romanel E."/>
            <person name="Sanders W.S."/>
            <person name="Szadkowski E."/>
            <person name="Tan X."/>
            <person name="Tang H."/>
            <person name="Xu C."/>
            <person name="Wang J."/>
            <person name="Wang Z."/>
            <person name="Zhang D."/>
            <person name="Zhang L."/>
            <person name="Ashrafi H."/>
            <person name="Bedon F."/>
            <person name="Bowers J.E."/>
            <person name="Brubaker C.L."/>
            <person name="Chee P.W."/>
            <person name="Das S."/>
            <person name="Gingle A.R."/>
            <person name="Haigler C.H."/>
            <person name="Harker D."/>
            <person name="Hoffmann L.V."/>
            <person name="Hovav R."/>
            <person name="Jones D.C."/>
            <person name="Lemke C."/>
            <person name="Mansoor S."/>
            <person name="ur Rahman M."/>
            <person name="Rainville L.N."/>
            <person name="Rambani A."/>
            <person name="Reddy U.K."/>
            <person name="Rong J.K."/>
            <person name="Saranga Y."/>
            <person name="Scheffler B.E."/>
            <person name="Scheffler J.A."/>
            <person name="Stelly D.M."/>
            <person name="Triplett B.A."/>
            <person name="Van Deynze A."/>
            <person name="Vaslin M.F."/>
            <person name="Waghmare V.N."/>
            <person name="Walford S.A."/>
            <person name="Wright R.J."/>
            <person name="Zaki E.A."/>
            <person name="Zhang T."/>
            <person name="Dennis E.S."/>
            <person name="Mayer K.F."/>
            <person name="Peterson D.G."/>
            <person name="Rokhsar D.S."/>
            <person name="Wang X."/>
            <person name="Schmutz J."/>
        </authorList>
    </citation>
    <scope>NUCLEOTIDE SEQUENCE [LARGE SCALE GENOMIC DNA]</scope>
</reference>
<dbReference type="PANTHER" id="PTHR43991">
    <property type="entry name" value="WD REPEAT PROTEIN (AFU_ORTHOLOGUE AFUA_8G05640)-RELATED"/>
    <property type="match status" value="1"/>
</dbReference>
<dbReference type="Proteomes" id="UP000032304">
    <property type="component" value="Chromosome 9"/>
</dbReference>
<evidence type="ECO:0000256" key="4">
    <source>
        <dbReference type="SAM" id="SignalP"/>
    </source>
</evidence>
<name>A0A0D2S778_GOSRA</name>
<evidence type="ECO:0000313" key="6">
    <source>
        <dbReference type="Proteomes" id="UP000032304"/>
    </source>
</evidence>
<organism evidence="5 6">
    <name type="scientific">Gossypium raimondii</name>
    <name type="common">Peruvian cotton</name>
    <name type="synonym">Gossypium klotzschianum subsp. raimondii</name>
    <dbReference type="NCBI Taxonomy" id="29730"/>
    <lineage>
        <taxon>Eukaryota</taxon>
        <taxon>Viridiplantae</taxon>
        <taxon>Streptophyta</taxon>
        <taxon>Embryophyta</taxon>
        <taxon>Tracheophyta</taxon>
        <taxon>Spermatophyta</taxon>
        <taxon>Magnoliopsida</taxon>
        <taxon>eudicotyledons</taxon>
        <taxon>Gunneridae</taxon>
        <taxon>Pentapetalae</taxon>
        <taxon>rosids</taxon>
        <taxon>malvids</taxon>
        <taxon>Malvales</taxon>
        <taxon>Malvaceae</taxon>
        <taxon>Malvoideae</taxon>
        <taxon>Gossypium</taxon>
    </lineage>
</organism>
<dbReference type="PANTHER" id="PTHR43991:SF12">
    <property type="entry name" value="WD REPEAT PROTEIN (AFU_ORTHOLOGUE AFUA_8G05640)"/>
    <property type="match status" value="1"/>
</dbReference>
<dbReference type="SMART" id="SM00320">
    <property type="entry name" value="WD40"/>
    <property type="match status" value="3"/>
</dbReference>
<evidence type="ECO:0000256" key="3">
    <source>
        <dbReference type="SAM" id="MobiDB-lite"/>
    </source>
</evidence>
<dbReference type="Gene3D" id="2.130.10.10">
    <property type="entry name" value="YVTN repeat-like/Quinoprotein amine dehydrogenase"/>
    <property type="match status" value="1"/>
</dbReference>
<dbReference type="SUPFAM" id="SSF50978">
    <property type="entry name" value="WD40 repeat-like"/>
    <property type="match status" value="1"/>
</dbReference>